<reference evidence="1 2" key="1">
    <citation type="submission" date="2021-04" db="EMBL/GenBank/DDBJ databases">
        <title>Genome analysis of Polyangium sp.</title>
        <authorList>
            <person name="Li Y."/>
            <person name="Wang J."/>
        </authorList>
    </citation>
    <scope>NUCLEOTIDE SEQUENCE [LARGE SCALE GENOMIC DNA]</scope>
    <source>
        <strain evidence="1 2">SDU14</strain>
    </source>
</reference>
<organism evidence="1 2">
    <name type="scientific">Polyangium jinanense</name>
    <dbReference type="NCBI Taxonomy" id="2829994"/>
    <lineage>
        <taxon>Bacteria</taxon>
        <taxon>Pseudomonadati</taxon>
        <taxon>Myxococcota</taxon>
        <taxon>Polyangia</taxon>
        <taxon>Polyangiales</taxon>
        <taxon>Polyangiaceae</taxon>
        <taxon>Polyangium</taxon>
    </lineage>
</organism>
<evidence type="ECO:0000313" key="1">
    <source>
        <dbReference type="EMBL" id="MDC3983059.1"/>
    </source>
</evidence>
<name>A0A9X4ASF2_9BACT</name>
<evidence type="ECO:0000313" key="2">
    <source>
        <dbReference type="Proteomes" id="UP001151081"/>
    </source>
</evidence>
<dbReference type="Proteomes" id="UP001151081">
    <property type="component" value="Unassembled WGS sequence"/>
</dbReference>
<dbReference type="GO" id="GO:0009976">
    <property type="term" value="F:tocopherol cyclase activity"/>
    <property type="evidence" value="ECO:0007669"/>
    <property type="project" value="InterPro"/>
</dbReference>
<keyword evidence="2" id="KW-1185">Reference proteome</keyword>
<dbReference type="AlphaFoldDB" id="A0A9X4ASF2"/>
<comment type="caution">
    <text evidence="1">The sequence shown here is derived from an EMBL/GenBank/DDBJ whole genome shotgun (WGS) entry which is preliminary data.</text>
</comment>
<dbReference type="SUPFAM" id="SSF159245">
    <property type="entry name" value="AttH-like"/>
    <property type="match status" value="1"/>
</dbReference>
<dbReference type="RefSeq" id="WP_272423930.1">
    <property type="nucleotide sequence ID" value="NZ_JAGTJJ010000011.1"/>
</dbReference>
<proteinExistence type="predicted"/>
<accession>A0A9X4ASF2</accession>
<dbReference type="Pfam" id="PF14249">
    <property type="entry name" value="Tocopherol_cycl"/>
    <property type="match status" value="1"/>
</dbReference>
<dbReference type="EMBL" id="JAGTJJ010000011">
    <property type="protein sequence ID" value="MDC3983059.1"/>
    <property type="molecule type" value="Genomic_DNA"/>
</dbReference>
<protein>
    <submittedName>
        <fullName evidence="1">Uncharacterized protein</fullName>
    </submittedName>
</protein>
<sequence>MNEPKDPNAVRFDPATVRDHVESYFLKANDPAGDRALWIKATIFASAREPGRTLAEGWAIAFDRRGGQSKHVAVKHVLPYADAIFGKEGLDVAWSLPATGGSSEERMRIRPGETHGRIARREHSIRWDLRFEGEASPFVPFPHASMYRGKFPKSKTLTPYPDLVFSGEVEVDGERWDLSNWRGMQGHNWGRGHADLYAWCHVNTWESEADLVVEALSGRVRVGPVLTPLVTLVCARFRGVTYTWNAVLEIARAHGDVGLRRYSFSAEGRAARIEGSFEADTDDMVGLYYPNPDGPMTYCLNSKLSRAHVRFEASGRPPVVVKSRAAALEIGTRDADHGVRMHV</sequence>
<gene>
    <name evidence="1" type="ORF">KEG57_21280</name>
</gene>
<dbReference type="InterPro" id="IPR025893">
    <property type="entry name" value="Tocopherol_cyclase"/>
</dbReference>